<protein>
    <recommendedName>
        <fullName evidence="4">RNA helicase</fullName>
        <ecNumber evidence="4">3.6.4.13</ecNumber>
    </recommendedName>
</protein>
<feature type="domain" description="Helicase C-terminal" evidence="16">
    <location>
        <begin position="282"/>
        <end position="440"/>
    </location>
</feature>
<dbReference type="GO" id="GO:0005634">
    <property type="term" value="C:nucleus"/>
    <property type="evidence" value="ECO:0007669"/>
    <property type="project" value="UniProtKB-SubCell"/>
</dbReference>
<dbReference type="PROSITE" id="PS51194">
    <property type="entry name" value="HELICASE_CTER"/>
    <property type="match status" value="1"/>
</dbReference>
<comment type="function">
    <text evidence="1">ATP-binding RNA helicase involved in the biogenesis of 60S ribosomal subunits and is required for the normal formation of 25S and 5.8S rRNAs.</text>
</comment>
<dbReference type="InterPro" id="IPR011545">
    <property type="entry name" value="DEAD/DEAH_box_helicase_dom"/>
</dbReference>
<dbReference type="PANTHER" id="PTHR47959:SF8">
    <property type="entry name" value="RNA HELICASE"/>
    <property type="match status" value="1"/>
</dbReference>
<dbReference type="PROSITE" id="PS51195">
    <property type="entry name" value="Q_MOTIF"/>
    <property type="match status" value="1"/>
</dbReference>
<sequence>MTNKTENVPSWAEQSVVTEGSSQKPKGPGSQWQTLGVGSDLIRSLLLRKFKIPTPIQRTSIPSALSAPARDILAMARTGSGKTLAYLIPLLQRLGSEHIPSSSPRALILCPNRELAVQILSVGKDLARGMIKGKSTEGGSLRWALIMGGESMEGQFEKMSADPDIVIATPGRLLHLLVEMQCDLRHLQMTIYDEADRLFEMGFDAQLREILSRLPSTRQNLLFSATLPSSVAEFAKAGLVNPLLIRLDAEHKISPDLDLRFLATKPTEKDAALLVLLRAGIGIRANQSSGIEQPQAIVFVSTKHHVDYISELLKAAGYRTSHIYSSLDQSARQQQLHQFRKRFTDVLVVTDVAARGLDVPIMDHVVNYDFPPGPRVFVHRVGRTARAGRKGQAWSLVTRDDWPYLFDLQTFLGSSRVGNDGDILRAFPQDDVSEAMEYVSSSLDESAPHLVASREVKRKGQAMFERSRGRASAGSYRKAKSLGQHVSERLSNFPIDPSFHPQHSVPEGQARDRLVASLAAYAPAETILELGRRGDTESSKLMKKRRSLVKKRKKDKTLENRESDDEDPSETSGRAESKLKSFRDPDFFMAHSQRGAAAERGYSLQSGASLSEAMSATTLDMTADEGSTARAQKASQLSWDRKKRKFVQPTVGADNKKMIRSESGSLLPASYSSGRYTAWKSRKRPLSAEQGNLTSSPSNVSAPPRPSKKAEQVSIRTSGLLSAQRIRQQRQQAIKRKEKSAGPSRGTKKR</sequence>
<dbReference type="Gene3D" id="3.40.50.300">
    <property type="entry name" value="P-loop containing nucleotide triphosphate hydrolases"/>
    <property type="match status" value="2"/>
</dbReference>
<evidence type="ECO:0000256" key="4">
    <source>
        <dbReference type="ARBA" id="ARBA00012552"/>
    </source>
</evidence>
<organism evidence="18">
    <name type="scientific">Kwoniella dejecticola CBS 10117</name>
    <dbReference type="NCBI Taxonomy" id="1296121"/>
    <lineage>
        <taxon>Eukaryota</taxon>
        <taxon>Fungi</taxon>
        <taxon>Dikarya</taxon>
        <taxon>Basidiomycota</taxon>
        <taxon>Agaricomycotina</taxon>
        <taxon>Tremellomycetes</taxon>
        <taxon>Tremellales</taxon>
        <taxon>Cryptococcaceae</taxon>
        <taxon>Kwoniella</taxon>
    </lineage>
</organism>
<evidence type="ECO:0000313" key="18">
    <source>
        <dbReference type="EMBL" id="OBR87946.1"/>
    </source>
</evidence>
<dbReference type="InterPro" id="IPR001650">
    <property type="entry name" value="Helicase_C-like"/>
</dbReference>
<keyword evidence="10" id="KW-0694">RNA-binding</keyword>
<feature type="domain" description="DEAD-box RNA helicase Q" evidence="17">
    <location>
        <begin position="30"/>
        <end position="58"/>
    </location>
</feature>
<dbReference type="GO" id="GO:0003724">
    <property type="term" value="F:RNA helicase activity"/>
    <property type="evidence" value="ECO:0007669"/>
    <property type="project" value="UniProtKB-EC"/>
</dbReference>
<evidence type="ECO:0000256" key="11">
    <source>
        <dbReference type="ARBA" id="ARBA00023242"/>
    </source>
</evidence>
<evidence type="ECO:0000256" key="9">
    <source>
        <dbReference type="ARBA" id="ARBA00022840"/>
    </source>
</evidence>
<dbReference type="EC" id="3.6.4.13" evidence="4"/>
<dbReference type="InterPro" id="IPR012541">
    <property type="entry name" value="DBP10_C"/>
</dbReference>
<keyword evidence="5" id="KW-0690">Ribosome biogenesis</keyword>
<keyword evidence="6" id="KW-0547">Nucleotide-binding</keyword>
<dbReference type="GO" id="GO:0010467">
    <property type="term" value="P:gene expression"/>
    <property type="evidence" value="ECO:0007669"/>
    <property type="project" value="UniProtKB-ARBA"/>
</dbReference>
<dbReference type="GO" id="GO:0005829">
    <property type="term" value="C:cytosol"/>
    <property type="evidence" value="ECO:0007669"/>
    <property type="project" value="TreeGrafter"/>
</dbReference>
<feature type="compositionally biased region" description="Basic and acidic residues" evidence="14">
    <location>
        <begin position="573"/>
        <end position="585"/>
    </location>
</feature>
<keyword evidence="7" id="KW-0378">Hydrolase</keyword>
<dbReference type="GO" id="GO:0042254">
    <property type="term" value="P:ribosome biogenesis"/>
    <property type="evidence" value="ECO:0007669"/>
    <property type="project" value="UniProtKB-KW"/>
</dbReference>
<dbReference type="OrthoDB" id="10261375at2759"/>
<comment type="catalytic activity">
    <reaction evidence="12">
        <text>ATP + H2O = ADP + phosphate + H(+)</text>
        <dbReference type="Rhea" id="RHEA:13065"/>
        <dbReference type="ChEBI" id="CHEBI:15377"/>
        <dbReference type="ChEBI" id="CHEBI:15378"/>
        <dbReference type="ChEBI" id="CHEBI:30616"/>
        <dbReference type="ChEBI" id="CHEBI:43474"/>
        <dbReference type="ChEBI" id="CHEBI:456216"/>
        <dbReference type="EC" id="3.6.4.13"/>
    </reaction>
</comment>
<reference evidence="18" key="1">
    <citation type="submission" date="2013-07" db="EMBL/GenBank/DDBJ databases">
        <title>The Genome Sequence of Cryptococcus dejecticola CBS10117.</title>
        <authorList>
            <consortium name="The Broad Institute Genome Sequencing Platform"/>
            <person name="Cuomo C."/>
            <person name="Litvintseva A."/>
            <person name="Chen Y."/>
            <person name="Heitman J."/>
            <person name="Sun S."/>
            <person name="Springer D."/>
            <person name="Dromer F."/>
            <person name="Young S.K."/>
            <person name="Zeng Q."/>
            <person name="Gargeya S."/>
            <person name="Fitzgerald M."/>
            <person name="Abouelleil A."/>
            <person name="Alvarado L."/>
            <person name="Berlin A.M."/>
            <person name="Chapman S.B."/>
            <person name="Dewar J."/>
            <person name="Goldberg J."/>
            <person name="Griggs A."/>
            <person name="Gujja S."/>
            <person name="Hansen M."/>
            <person name="Howarth C."/>
            <person name="Imamovic A."/>
            <person name="Larimer J."/>
            <person name="McCowan C."/>
            <person name="Murphy C."/>
            <person name="Pearson M."/>
            <person name="Priest M."/>
            <person name="Roberts A."/>
            <person name="Saif S."/>
            <person name="Shea T."/>
            <person name="Sykes S."/>
            <person name="Wortman J."/>
            <person name="Nusbaum C."/>
            <person name="Birren B."/>
        </authorList>
    </citation>
    <scope>NUCLEOTIDE SEQUENCE [LARGE SCALE GENOMIC DNA]</scope>
    <source>
        <strain evidence="18">CBS 10117</strain>
    </source>
</reference>
<feature type="compositionally biased region" description="Basic residues" evidence="14">
    <location>
        <begin position="541"/>
        <end position="555"/>
    </location>
</feature>
<dbReference type="InterPro" id="IPR014014">
    <property type="entry name" value="RNA_helicase_DEAD_Q_motif"/>
</dbReference>
<dbReference type="CDD" id="cd18787">
    <property type="entry name" value="SF2_C_DEAD"/>
    <property type="match status" value="1"/>
</dbReference>
<comment type="similarity">
    <text evidence="3">Belongs to the DEAD box helicase family. DDX54/DBP10 subfamily.</text>
</comment>
<feature type="region of interest" description="Disordered" evidence="14">
    <location>
        <begin position="534"/>
        <end position="585"/>
    </location>
</feature>
<feature type="compositionally biased region" description="Low complexity" evidence="14">
    <location>
        <begin position="723"/>
        <end position="732"/>
    </location>
</feature>
<dbReference type="Pfam" id="PF00270">
    <property type="entry name" value="DEAD"/>
    <property type="match status" value="1"/>
</dbReference>
<dbReference type="InterPro" id="IPR014001">
    <property type="entry name" value="Helicase_ATP-bd"/>
</dbReference>
<feature type="region of interest" description="Disordered" evidence="14">
    <location>
        <begin position="461"/>
        <end position="483"/>
    </location>
</feature>
<dbReference type="InterPro" id="IPR027417">
    <property type="entry name" value="P-loop_NTPase"/>
</dbReference>
<proteinExistence type="inferred from homology"/>
<dbReference type="PROSITE" id="PS51192">
    <property type="entry name" value="HELICASE_ATP_BIND_1"/>
    <property type="match status" value="1"/>
</dbReference>
<keyword evidence="9" id="KW-0067">ATP-binding</keyword>
<dbReference type="GO" id="GO:0003723">
    <property type="term" value="F:RNA binding"/>
    <property type="evidence" value="ECO:0007669"/>
    <property type="project" value="UniProtKB-KW"/>
</dbReference>
<accession>A0A1A6AD13</accession>
<dbReference type="SMART" id="SM00487">
    <property type="entry name" value="DEXDc"/>
    <property type="match status" value="1"/>
</dbReference>
<dbReference type="SUPFAM" id="SSF52540">
    <property type="entry name" value="P-loop containing nucleoside triphosphate hydrolases"/>
    <property type="match status" value="1"/>
</dbReference>
<dbReference type="STRING" id="1296121.A0A1A6AD13"/>
<gene>
    <name evidence="18" type="ORF">I303_02162</name>
</gene>
<dbReference type="SMART" id="SM00490">
    <property type="entry name" value="HELICc"/>
    <property type="match status" value="1"/>
</dbReference>
<dbReference type="EMBL" id="KI894028">
    <property type="protein sequence ID" value="OBR87946.1"/>
    <property type="molecule type" value="Genomic_DNA"/>
</dbReference>
<evidence type="ECO:0000256" key="14">
    <source>
        <dbReference type="SAM" id="MobiDB-lite"/>
    </source>
</evidence>
<name>A0A1A6AD13_9TREE</name>
<feature type="region of interest" description="Disordered" evidence="14">
    <location>
        <begin position="1"/>
        <end position="35"/>
    </location>
</feature>
<feature type="compositionally biased region" description="Polar residues" evidence="14">
    <location>
        <begin position="689"/>
        <end position="701"/>
    </location>
</feature>
<evidence type="ECO:0000256" key="3">
    <source>
        <dbReference type="ARBA" id="ARBA00010379"/>
    </source>
</evidence>
<dbReference type="PANTHER" id="PTHR47959">
    <property type="entry name" value="ATP-DEPENDENT RNA HELICASE RHLE-RELATED"/>
    <property type="match status" value="1"/>
</dbReference>
<dbReference type="GO" id="GO:0016887">
    <property type="term" value="F:ATP hydrolysis activity"/>
    <property type="evidence" value="ECO:0007669"/>
    <property type="project" value="RHEA"/>
</dbReference>
<comment type="subcellular location">
    <subcellularLocation>
        <location evidence="2">Nucleus</location>
    </subcellularLocation>
</comment>
<feature type="short sequence motif" description="Q motif" evidence="13">
    <location>
        <begin position="30"/>
        <end position="58"/>
    </location>
</feature>
<feature type="region of interest" description="Disordered" evidence="14">
    <location>
        <begin position="621"/>
        <end position="750"/>
    </location>
</feature>
<dbReference type="SMART" id="SM01123">
    <property type="entry name" value="DBP10CT"/>
    <property type="match status" value="1"/>
</dbReference>
<evidence type="ECO:0000259" key="15">
    <source>
        <dbReference type="PROSITE" id="PS51192"/>
    </source>
</evidence>
<evidence type="ECO:0000259" key="16">
    <source>
        <dbReference type="PROSITE" id="PS51194"/>
    </source>
</evidence>
<evidence type="ECO:0000256" key="6">
    <source>
        <dbReference type="ARBA" id="ARBA00022741"/>
    </source>
</evidence>
<evidence type="ECO:0000256" key="13">
    <source>
        <dbReference type="PROSITE-ProRule" id="PRU00552"/>
    </source>
</evidence>
<evidence type="ECO:0000256" key="2">
    <source>
        <dbReference type="ARBA" id="ARBA00004123"/>
    </source>
</evidence>
<evidence type="ECO:0000256" key="10">
    <source>
        <dbReference type="ARBA" id="ARBA00022884"/>
    </source>
</evidence>
<keyword evidence="11" id="KW-0539">Nucleus</keyword>
<dbReference type="Pfam" id="PF08147">
    <property type="entry name" value="DBP10CT"/>
    <property type="match status" value="1"/>
</dbReference>
<dbReference type="GO" id="GO:0005524">
    <property type="term" value="F:ATP binding"/>
    <property type="evidence" value="ECO:0007669"/>
    <property type="project" value="UniProtKB-KW"/>
</dbReference>
<evidence type="ECO:0000256" key="5">
    <source>
        <dbReference type="ARBA" id="ARBA00022517"/>
    </source>
</evidence>
<dbReference type="AlphaFoldDB" id="A0A1A6AD13"/>
<evidence type="ECO:0000256" key="8">
    <source>
        <dbReference type="ARBA" id="ARBA00022806"/>
    </source>
</evidence>
<keyword evidence="8" id="KW-0347">Helicase</keyword>
<evidence type="ECO:0000256" key="7">
    <source>
        <dbReference type="ARBA" id="ARBA00022801"/>
    </source>
</evidence>
<evidence type="ECO:0000259" key="17">
    <source>
        <dbReference type="PROSITE" id="PS51195"/>
    </source>
</evidence>
<feature type="domain" description="Helicase ATP-binding" evidence="15">
    <location>
        <begin position="63"/>
        <end position="245"/>
    </location>
</feature>
<dbReference type="VEuPathDB" id="FungiDB:I303_02162"/>
<dbReference type="InterPro" id="IPR050079">
    <property type="entry name" value="DEAD_box_RNA_helicase"/>
</dbReference>
<evidence type="ECO:0000256" key="12">
    <source>
        <dbReference type="ARBA" id="ARBA00047984"/>
    </source>
</evidence>
<feature type="compositionally biased region" description="Polar residues" evidence="14">
    <location>
        <begin position="629"/>
        <end position="638"/>
    </location>
</feature>
<evidence type="ECO:0000256" key="1">
    <source>
        <dbReference type="ARBA" id="ARBA00003706"/>
    </source>
</evidence>
<dbReference type="Pfam" id="PF00271">
    <property type="entry name" value="Helicase_C"/>
    <property type="match status" value="1"/>
</dbReference>